<proteinExistence type="predicted"/>
<accession>A0A090ADP6</accession>
<gene>
    <name evidence="1" type="ORF">THII_1726</name>
</gene>
<dbReference type="Proteomes" id="UP000031623">
    <property type="component" value="Chromosome"/>
</dbReference>
<name>A0A090ADP6_9GAMM</name>
<dbReference type="KEGG" id="tig:THII_1726"/>
<organism evidence="1 2">
    <name type="scientific">Thioploca ingrica</name>
    <dbReference type="NCBI Taxonomy" id="40754"/>
    <lineage>
        <taxon>Bacteria</taxon>
        <taxon>Pseudomonadati</taxon>
        <taxon>Pseudomonadota</taxon>
        <taxon>Gammaproteobacteria</taxon>
        <taxon>Thiotrichales</taxon>
        <taxon>Thiotrichaceae</taxon>
        <taxon>Thioploca</taxon>
    </lineage>
</organism>
<protein>
    <submittedName>
        <fullName evidence="1">Uncharacterized protein</fullName>
    </submittedName>
</protein>
<dbReference type="HOGENOM" id="CLU_1096940_0_0_6"/>
<reference evidence="1 2" key="1">
    <citation type="journal article" date="2014" name="ISME J.">
        <title>Ecophysiology of Thioploca ingrica as revealed by the complete genome sequence supplemented with proteomic evidence.</title>
        <authorList>
            <person name="Kojima H."/>
            <person name="Ogura Y."/>
            <person name="Yamamoto N."/>
            <person name="Togashi T."/>
            <person name="Mori H."/>
            <person name="Watanabe T."/>
            <person name="Nemoto F."/>
            <person name="Kurokawa K."/>
            <person name="Hayashi T."/>
            <person name="Fukui M."/>
        </authorList>
    </citation>
    <scope>NUCLEOTIDE SEQUENCE [LARGE SCALE GENOMIC DNA]</scope>
</reference>
<evidence type="ECO:0000313" key="1">
    <source>
        <dbReference type="EMBL" id="BAP56023.1"/>
    </source>
</evidence>
<dbReference type="OrthoDB" id="5625751at2"/>
<keyword evidence="2" id="KW-1185">Reference proteome</keyword>
<dbReference type="EMBL" id="AP014633">
    <property type="protein sequence ID" value="BAP56023.1"/>
    <property type="molecule type" value="Genomic_DNA"/>
</dbReference>
<dbReference type="AlphaFoldDB" id="A0A090ADP6"/>
<sequence>MRYNNLIAGILLGFFWISPVFATRKVLQPFQCQPVSSPENELKLCVLNLSEDEAQWFILKETRLSERIPVAPQSLSTVDDFQISPTQSFLAIVSVGEGHPILDVVDLKRLLEHKIVKSLLSINPYPGFIHIEKWQKEQLIVVTDRLLTYSTSAETEKSYPLGLPEGEKFALEIATGKITPLTPHARNPIRFYSQQLYNSHQWEVAEAITALVSLQAGKAIPILQQALKHHQDAEIKKALREAIEKLTR</sequence>
<evidence type="ECO:0000313" key="2">
    <source>
        <dbReference type="Proteomes" id="UP000031623"/>
    </source>
</evidence>